<dbReference type="InterPro" id="IPR012337">
    <property type="entry name" value="RNaseH-like_sf"/>
</dbReference>
<evidence type="ECO:0000259" key="1">
    <source>
        <dbReference type="Pfam" id="PF14291"/>
    </source>
</evidence>
<feature type="domain" description="DUF4371" evidence="1">
    <location>
        <begin position="7"/>
        <end position="161"/>
    </location>
</feature>
<dbReference type="AlphaFoldDB" id="A0AB40CK70"/>
<dbReference type="Pfam" id="PF14291">
    <property type="entry name" value="DUF4371"/>
    <property type="match status" value="1"/>
</dbReference>
<evidence type="ECO:0000313" key="2">
    <source>
        <dbReference type="Proteomes" id="UP001515500"/>
    </source>
</evidence>
<keyword evidence="2" id="KW-1185">Reference proteome</keyword>
<dbReference type="Proteomes" id="UP001515500">
    <property type="component" value="Chromosome 15"/>
</dbReference>
<dbReference type="InterPro" id="IPR025398">
    <property type="entry name" value="DUF4371"/>
</dbReference>
<proteinExistence type="predicted"/>
<sequence>MAVEYPSLPFYGHDESLSSLNKGNFLEMLEWYSLRNDNVFRLVNQNAPVNDQMTSPKIQKELANACAIEITCAIVDDIEDKCFSLMIDEARDVSVKEQTGVVLRYLSKNGYVIEWFLAMVHVPNTSAISLKNAIDYLFAKHGFSLSRLRGQGYDGASNMRRRIQWFEGTCPKRKSIRKWKHHTKGMTNFGNITMIVLDVQNVHNDGASNDNKVIAGSSLQDLRETGWEAFLEEVRSFWEKNSIPVPNMEDNMRIHGHFRWEGQVITHFHHFCLEIFYEAIDLIAQEMQNHFPKTSTKLPLLQSCFDPMDSFSKYNIHKLLRLAELYLENFTMTEHMMLEDQLPTFIYNVWHDADFINVGDLGGFARKMVVTSKRIIFPLIHRFYELALVLLVATVSVERVFTAMNIVKTDLRNKMGDEWMNDIMFVYINGRFCNY</sequence>
<dbReference type="PANTHER" id="PTHR11697">
    <property type="entry name" value="GENERAL TRANSCRIPTION FACTOR 2-RELATED ZINC FINGER PROTEIN"/>
    <property type="match status" value="1"/>
</dbReference>
<name>A0AB40CK70_DIOCR</name>
<protein>
    <submittedName>
        <fullName evidence="3">Uncharacterized protein LOC120277687</fullName>
    </submittedName>
</protein>
<dbReference type="SUPFAM" id="SSF53098">
    <property type="entry name" value="Ribonuclease H-like"/>
    <property type="match status" value="1"/>
</dbReference>
<dbReference type="PANTHER" id="PTHR11697:SF230">
    <property type="entry name" value="ZINC FINGER, MYM DOMAIN CONTAINING 1"/>
    <property type="match status" value="1"/>
</dbReference>
<organism evidence="2 3">
    <name type="scientific">Dioscorea cayennensis subsp. rotundata</name>
    <name type="common">White Guinea yam</name>
    <name type="synonym">Dioscorea rotundata</name>
    <dbReference type="NCBI Taxonomy" id="55577"/>
    <lineage>
        <taxon>Eukaryota</taxon>
        <taxon>Viridiplantae</taxon>
        <taxon>Streptophyta</taxon>
        <taxon>Embryophyta</taxon>
        <taxon>Tracheophyta</taxon>
        <taxon>Spermatophyta</taxon>
        <taxon>Magnoliopsida</taxon>
        <taxon>Liliopsida</taxon>
        <taxon>Dioscoreales</taxon>
        <taxon>Dioscoreaceae</taxon>
        <taxon>Dioscorea</taxon>
    </lineage>
</organism>
<dbReference type="GeneID" id="120277687"/>
<dbReference type="InterPro" id="IPR055298">
    <property type="entry name" value="AtLOH3-like"/>
</dbReference>
<gene>
    <name evidence="3" type="primary">LOC120277687</name>
</gene>
<reference evidence="3" key="1">
    <citation type="submission" date="2025-08" db="UniProtKB">
        <authorList>
            <consortium name="RefSeq"/>
        </authorList>
    </citation>
    <scope>IDENTIFICATION</scope>
</reference>
<evidence type="ECO:0000313" key="3">
    <source>
        <dbReference type="RefSeq" id="XP_039140475.1"/>
    </source>
</evidence>
<dbReference type="RefSeq" id="XP_039140475.1">
    <property type="nucleotide sequence ID" value="XM_039284541.1"/>
</dbReference>
<accession>A0AB40CK70</accession>